<evidence type="ECO:0000313" key="1">
    <source>
        <dbReference type="EMBL" id="KAG2105852.1"/>
    </source>
</evidence>
<dbReference type="InterPro" id="IPR036812">
    <property type="entry name" value="NAD(P)_OxRdtase_dom_sf"/>
</dbReference>
<comment type="caution">
    <text evidence="1">The sequence shown here is derived from an EMBL/GenBank/DDBJ whole genome shotgun (WGS) entry which is preliminary data.</text>
</comment>
<proteinExistence type="predicted"/>
<dbReference type="AlphaFoldDB" id="A0A9P7F4Q7"/>
<dbReference type="GeneID" id="64703937"/>
<keyword evidence="2" id="KW-1185">Reference proteome</keyword>
<dbReference type="EMBL" id="JABBWM010000037">
    <property type="protein sequence ID" value="KAG2105852.1"/>
    <property type="molecule type" value="Genomic_DNA"/>
</dbReference>
<dbReference type="OrthoDB" id="416253at2759"/>
<evidence type="ECO:0000313" key="2">
    <source>
        <dbReference type="Proteomes" id="UP000823399"/>
    </source>
</evidence>
<evidence type="ECO:0008006" key="3">
    <source>
        <dbReference type="Google" id="ProtNLM"/>
    </source>
</evidence>
<sequence>MSLPEIAKKRTLKSTSDVVLGYLLEKDMAVLPKSMSPYRIEYNLTGALEAYNLLTPEDINILDGVAAGGKQNRFITSPWGIHLGFDNWPASAT</sequence>
<protein>
    <recommendedName>
        <fullName evidence="3">NADP-dependent oxidoreductase domain-containing protein</fullName>
    </recommendedName>
</protein>
<reference evidence="1" key="1">
    <citation type="journal article" date="2020" name="New Phytol.">
        <title>Comparative genomics reveals dynamic genome evolution in host specialist ectomycorrhizal fungi.</title>
        <authorList>
            <person name="Lofgren L.A."/>
            <person name="Nguyen N.H."/>
            <person name="Vilgalys R."/>
            <person name="Ruytinx J."/>
            <person name="Liao H.L."/>
            <person name="Branco S."/>
            <person name="Kuo A."/>
            <person name="LaButti K."/>
            <person name="Lipzen A."/>
            <person name="Andreopoulos W."/>
            <person name="Pangilinan J."/>
            <person name="Riley R."/>
            <person name="Hundley H."/>
            <person name="Na H."/>
            <person name="Barry K."/>
            <person name="Grigoriev I.V."/>
            <person name="Stajich J.E."/>
            <person name="Kennedy P.G."/>
        </authorList>
    </citation>
    <scope>NUCLEOTIDE SEQUENCE</scope>
    <source>
        <strain evidence="1">FC423</strain>
    </source>
</reference>
<dbReference type="RefSeq" id="XP_041291408.1">
    <property type="nucleotide sequence ID" value="XM_041441678.1"/>
</dbReference>
<name>A0A9P7F4Q7_9AGAM</name>
<accession>A0A9P7F4Q7</accession>
<organism evidence="1 2">
    <name type="scientific">Suillus discolor</name>
    <dbReference type="NCBI Taxonomy" id="1912936"/>
    <lineage>
        <taxon>Eukaryota</taxon>
        <taxon>Fungi</taxon>
        <taxon>Dikarya</taxon>
        <taxon>Basidiomycota</taxon>
        <taxon>Agaricomycotina</taxon>
        <taxon>Agaricomycetes</taxon>
        <taxon>Agaricomycetidae</taxon>
        <taxon>Boletales</taxon>
        <taxon>Suillineae</taxon>
        <taxon>Suillaceae</taxon>
        <taxon>Suillus</taxon>
    </lineage>
</organism>
<dbReference type="Proteomes" id="UP000823399">
    <property type="component" value="Unassembled WGS sequence"/>
</dbReference>
<dbReference type="SUPFAM" id="SSF51430">
    <property type="entry name" value="NAD(P)-linked oxidoreductase"/>
    <property type="match status" value="1"/>
</dbReference>
<dbReference type="Gene3D" id="3.20.20.100">
    <property type="entry name" value="NADP-dependent oxidoreductase domain"/>
    <property type="match status" value="1"/>
</dbReference>
<gene>
    <name evidence="1" type="ORF">F5147DRAFT_775165</name>
</gene>